<dbReference type="AlphaFoldDB" id="A0A3M8DPW4"/>
<dbReference type="PANTHER" id="PTHR43591">
    <property type="entry name" value="METHYLTRANSFERASE"/>
    <property type="match status" value="1"/>
</dbReference>
<proteinExistence type="predicted"/>
<feature type="domain" description="Methyltransferase" evidence="1">
    <location>
        <begin position="50"/>
        <end position="141"/>
    </location>
</feature>
<keyword evidence="2" id="KW-0808">Transferase</keyword>
<dbReference type="Pfam" id="PF13649">
    <property type="entry name" value="Methyltransf_25"/>
    <property type="match status" value="1"/>
</dbReference>
<accession>A0A3M8DPW4</accession>
<reference evidence="2 3" key="1">
    <citation type="submission" date="2018-10" db="EMBL/GenBank/DDBJ databases">
        <title>Phylogenomics of Brevibacillus.</title>
        <authorList>
            <person name="Dunlap C."/>
        </authorList>
    </citation>
    <scope>NUCLEOTIDE SEQUENCE [LARGE SCALE GENOMIC DNA]</scope>
    <source>
        <strain evidence="2 3">JCM 15716</strain>
    </source>
</reference>
<dbReference type="InterPro" id="IPR041698">
    <property type="entry name" value="Methyltransf_25"/>
</dbReference>
<dbReference type="SUPFAM" id="SSF53335">
    <property type="entry name" value="S-adenosyl-L-methionine-dependent methyltransferases"/>
    <property type="match status" value="1"/>
</dbReference>
<evidence type="ECO:0000313" key="3">
    <source>
        <dbReference type="Proteomes" id="UP000271031"/>
    </source>
</evidence>
<evidence type="ECO:0000313" key="2">
    <source>
        <dbReference type="EMBL" id="RNB89549.1"/>
    </source>
</evidence>
<dbReference type="InterPro" id="IPR029063">
    <property type="entry name" value="SAM-dependent_MTases_sf"/>
</dbReference>
<protein>
    <submittedName>
        <fullName evidence="2">Class I SAM-dependent methyltransferase</fullName>
    </submittedName>
</protein>
<evidence type="ECO:0000259" key="1">
    <source>
        <dbReference type="Pfam" id="PF13649"/>
    </source>
</evidence>
<gene>
    <name evidence="2" type="ORF">EDM56_10175</name>
</gene>
<dbReference type="GO" id="GO:0032259">
    <property type="term" value="P:methylation"/>
    <property type="evidence" value="ECO:0007669"/>
    <property type="project" value="UniProtKB-KW"/>
</dbReference>
<dbReference type="GO" id="GO:0008168">
    <property type="term" value="F:methyltransferase activity"/>
    <property type="evidence" value="ECO:0007669"/>
    <property type="project" value="UniProtKB-KW"/>
</dbReference>
<dbReference type="CDD" id="cd02440">
    <property type="entry name" value="AdoMet_MTases"/>
    <property type="match status" value="1"/>
</dbReference>
<dbReference type="EMBL" id="RHHQ01000008">
    <property type="protein sequence ID" value="RNB89549.1"/>
    <property type="molecule type" value="Genomic_DNA"/>
</dbReference>
<keyword evidence="2" id="KW-0489">Methyltransferase</keyword>
<sequence>METNRSKVIERFDDIASEYDQQRRKLIPCFDDFYRIPVSVASTTKESPTILDIGAGTGLFSSFLLEKYPQAKLTLIDISEKMLEVAKSRFTNQPNVTYIVDDYTKHEFADTYDIVISSLSIHHLTDAEKKNLYAKIFSIMNNDSLFINADQVLGHTPYIETMYKDDWKKKVEGSGLSTTELTSAYERTKLDKMSPLDEQITWLKDIGFSDVDCVYKYFNFAVLFGRKLK</sequence>
<comment type="caution">
    <text evidence="2">The sequence shown here is derived from an EMBL/GenBank/DDBJ whole genome shotgun (WGS) entry which is preliminary data.</text>
</comment>
<dbReference type="Gene3D" id="6.10.140.280">
    <property type="match status" value="1"/>
</dbReference>
<dbReference type="Gene3D" id="3.40.50.150">
    <property type="entry name" value="Vaccinia Virus protein VP39"/>
    <property type="match status" value="1"/>
</dbReference>
<dbReference type="Proteomes" id="UP000271031">
    <property type="component" value="Unassembled WGS sequence"/>
</dbReference>
<dbReference type="RefSeq" id="WP_122917805.1">
    <property type="nucleotide sequence ID" value="NZ_RHHQ01000008.1"/>
</dbReference>
<organism evidence="2 3">
    <name type="scientific">Brevibacillus fluminis</name>
    <dbReference type="NCBI Taxonomy" id="511487"/>
    <lineage>
        <taxon>Bacteria</taxon>
        <taxon>Bacillati</taxon>
        <taxon>Bacillota</taxon>
        <taxon>Bacilli</taxon>
        <taxon>Bacillales</taxon>
        <taxon>Paenibacillaceae</taxon>
        <taxon>Brevibacillus</taxon>
    </lineage>
</organism>
<keyword evidence="3" id="KW-1185">Reference proteome</keyword>
<name>A0A3M8DPW4_9BACL</name>
<dbReference type="OrthoDB" id="465705at2"/>